<accession>A0A3S0VFB1</accession>
<dbReference type="RefSeq" id="WP_126863810.1">
    <property type="nucleotide sequence ID" value="NZ_JAUSTX010000005.1"/>
</dbReference>
<dbReference type="EMBL" id="RYZZ01000006">
    <property type="protein sequence ID" value="RUQ31025.1"/>
    <property type="molecule type" value="Genomic_DNA"/>
</dbReference>
<evidence type="ECO:0000313" key="1">
    <source>
        <dbReference type="EMBL" id="RUQ31025.1"/>
    </source>
</evidence>
<keyword evidence="2" id="KW-1185">Reference proteome</keyword>
<sequence>MTRLGSPMILTMTAWGGLWKSSHRLTFQAFITILLLKLWRRKGSQKKDLDVSNERSEIEKSMKTWSEIEYHCHEDAAVQLDQHSATRLIIINLLVK</sequence>
<reference evidence="1 2" key="1">
    <citation type="submission" date="2018-12" db="EMBL/GenBank/DDBJ databases">
        <title>Bacillus chawlae sp. nov., Bacillus glennii sp. nov., and Bacillus saganii sp. nov. Isolated from the Vehicle Assembly Building at Kennedy Space Center where the Viking Spacecraft were Assembled.</title>
        <authorList>
            <person name="Seuylemezian A."/>
            <person name="Vaishampayan P."/>
        </authorList>
    </citation>
    <scope>NUCLEOTIDE SEQUENCE [LARGE SCALE GENOMIC DNA]</scope>
    <source>
        <strain evidence="1 2">L5</strain>
    </source>
</reference>
<comment type="caution">
    <text evidence="1">The sequence shown here is derived from an EMBL/GenBank/DDBJ whole genome shotgun (WGS) entry which is preliminary data.</text>
</comment>
<proteinExistence type="predicted"/>
<dbReference type="AlphaFoldDB" id="A0A3S0VFB1"/>
<organism evidence="1 2">
    <name type="scientific">Peribacillus cavernae</name>
    <dbReference type="NCBI Taxonomy" id="1674310"/>
    <lineage>
        <taxon>Bacteria</taxon>
        <taxon>Bacillati</taxon>
        <taxon>Bacillota</taxon>
        <taxon>Bacilli</taxon>
        <taxon>Bacillales</taxon>
        <taxon>Bacillaceae</taxon>
        <taxon>Peribacillus</taxon>
    </lineage>
</organism>
<dbReference type="Proteomes" id="UP000267430">
    <property type="component" value="Unassembled WGS sequence"/>
</dbReference>
<protein>
    <submittedName>
        <fullName evidence="1">Uncharacterized protein</fullName>
    </submittedName>
</protein>
<evidence type="ECO:0000313" key="2">
    <source>
        <dbReference type="Proteomes" id="UP000267430"/>
    </source>
</evidence>
<name>A0A3S0VFB1_9BACI</name>
<gene>
    <name evidence="1" type="ORF">ELQ35_05410</name>
</gene>